<dbReference type="AlphaFoldDB" id="A0A9N8HRG0"/>
<feature type="compositionally biased region" description="Polar residues" evidence="2">
    <location>
        <begin position="710"/>
        <end position="724"/>
    </location>
</feature>
<proteinExistence type="predicted"/>
<gene>
    <name evidence="3" type="ORF">SEMRO_1564_G282750.1</name>
</gene>
<evidence type="ECO:0000313" key="3">
    <source>
        <dbReference type="EMBL" id="CAB9524648.1"/>
    </source>
</evidence>
<feature type="compositionally biased region" description="Polar residues" evidence="2">
    <location>
        <begin position="926"/>
        <end position="941"/>
    </location>
</feature>
<comment type="caution">
    <text evidence="3">The sequence shown here is derived from an EMBL/GenBank/DDBJ whole genome shotgun (WGS) entry which is preliminary data.</text>
</comment>
<feature type="coiled-coil region" evidence="1">
    <location>
        <begin position="87"/>
        <end position="233"/>
    </location>
</feature>
<feature type="region of interest" description="Disordered" evidence="2">
    <location>
        <begin position="685"/>
        <end position="724"/>
    </location>
</feature>
<evidence type="ECO:0000313" key="4">
    <source>
        <dbReference type="Proteomes" id="UP001153069"/>
    </source>
</evidence>
<keyword evidence="4" id="KW-1185">Reference proteome</keyword>
<evidence type="ECO:0000256" key="1">
    <source>
        <dbReference type="SAM" id="Coils"/>
    </source>
</evidence>
<feature type="compositionally biased region" description="Basic residues" evidence="2">
    <location>
        <begin position="875"/>
        <end position="885"/>
    </location>
</feature>
<name>A0A9N8HRG0_9STRA</name>
<feature type="region of interest" description="Disordered" evidence="2">
    <location>
        <begin position="979"/>
        <end position="1043"/>
    </location>
</feature>
<feature type="coiled-coil region" evidence="1">
    <location>
        <begin position="729"/>
        <end position="845"/>
    </location>
</feature>
<dbReference type="Proteomes" id="UP001153069">
    <property type="component" value="Unassembled WGS sequence"/>
</dbReference>
<evidence type="ECO:0000256" key="2">
    <source>
        <dbReference type="SAM" id="MobiDB-lite"/>
    </source>
</evidence>
<feature type="compositionally biased region" description="Basic and acidic residues" evidence="2">
    <location>
        <begin position="886"/>
        <end position="902"/>
    </location>
</feature>
<dbReference type="EMBL" id="CAICTM010001562">
    <property type="protein sequence ID" value="CAB9524648.1"/>
    <property type="molecule type" value="Genomic_DNA"/>
</dbReference>
<feature type="coiled-coil region" evidence="1">
    <location>
        <begin position="284"/>
        <end position="357"/>
    </location>
</feature>
<feature type="compositionally biased region" description="Basic and acidic residues" evidence="2">
    <location>
        <begin position="693"/>
        <end position="709"/>
    </location>
</feature>
<accession>A0A9N8HRG0</accession>
<keyword evidence="1" id="KW-0175">Coiled coil</keyword>
<feature type="region of interest" description="Disordered" evidence="2">
    <location>
        <begin position="859"/>
        <end position="957"/>
    </location>
</feature>
<sequence length="1087" mass="119234">MIQAKEKAMRQSGETIMTVPTSTSTMPETKESMMVEEGEIMEELAIPEQPDLETQLPVRTPGTEAAGAKKGRVDLLAQLYSDQKRIVQKALSDKADFEAKLQAAIAEAHAAKVWALAEVKAANAEAAEAANTEKMRRRQQVELNDVQKQLDANLSERTSLNEKLQTAKSAVAAAEKERDELKLQLLCEQQLLMAALNQHTNLNEKFQKALTDKADLESKLHAAKAEAHAAKAEAANAGNMYYLLVMRLQDTQQLLKEALATKDEGEAAKPEAATDGNIKQDFQLRDTQQLLKESLADKADLESKLRAANEKAATERDDVQSKLDDALQTLHGALADLNDAERKVHRSQASATAAEIERDGLQFQLDGALQQLRDRSDIVTKAAAADIEFDGPQFQLNDAQQQLDVACNERTNLNGKLQTAKSAAAAAEKEREELKSQLHCAQQLLKAALNQRTDLNEKLQTAEARDEASLKERDELKSQLNATQQELKSLHSELAGLEEKLQVAQADANATGIERERLEVKLRNAQQQFETALGDQTAKIESEGLQRQLSIAKQQLRAAFSERNDLETKLQDNQTRLQTALVAASPILMEKLQSKLDGAQQQLKIARTKGTELEAQSALAKAVGAENERNELQVQLKGAHEELKIALARRIDLETKLGVAQKNRNSLQSRLTQTQQQLNKLKITMASNQQEKPASDQRPKRSGASERSKGNTANDSELARSNQHLKGTIAKLQAKCRSKGEELRKSQETQECLAVQLDSLKTVNAGYGVIQKALKCSQDLEEQLKSELNNALQENGRLSAQLAETKKALELQVSKNVAAMAEQEIERLSAQLAETKKALELQESKNVASMAARDMALRDNRQEEDHEQRSESLRRKAVQQPRRHANKETQRQKQRVGIEMKKTAAVAEEDQNSESMSTGELGLARQGSSPAPDSSLSTNTIDPDGMKAVQGSTPAPDSCLSTHAIDPDGMNAVKQPICKKKRAASNEAAKGKHDDNPMITDYPRSKKARKSPQEGASAPPNNRPTAQVRVKCEDVPPSADRSSVLPSAAIKTEAAAAPPAAVKLDADVMMSPFDLFVMMILVVKGKV</sequence>
<dbReference type="SUPFAM" id="SSF57997">
    <property type="entry name" value="Tropomyosin"/>
    <property type="match status" value="1"/>
</dbReference>
<organism evidence="3 4">
    <name type="scientific">Seminavis robusta</name>
    <dbReference type="NCBI Taxonomy" id="568900"/>
    <lineage>
        <taxon>Eukaryota</taxon>
        <taxon>Sar</taxon>
        <taxon>Stramenopiles</taxon>
        <taxon>Ochrophyta</taxon>
        <taxon>Bacillariophyta</taxon>
        <taxon>Bacillariophyceae</taxon>
        <taxon>Bacillariophycidae</taxon>
        <taxon>Naviculales</taxon>
        <taxon>Naviculaceae</taxon>
        <taxon>Seminavis</taxon>
    </lineage>
</organism>
<protein>
    <submittedName>
        <fullName evidence="3">Kinesin K39</fullName>
    </submittedName>
</protein>
<feature type="compositionally biased region" description="Basic and acidic residues" evidence="2">
    <location>
        <begin position="859"/>
        <end position="874"/>
    </location>
</feature>
<reference evidence="3" key="1">
    <citation type="submission" date="2020-06" db="EMBL/GenBank/DDBJ databases">
        <authorList>
            <consortium name="Plant Systems Biology data submission"/>
        </authorList>
    </citation>
    <scope>NUCLEOTIDE SEQUENCE</scope>
    <source>
        <strain evidence="3">D6</strain>
    </source>
</reference>